<feature type="transmembrane region" description="Helical" evidence="2">
    <location>
        <begin position="195"/>
        <end position="217"/>
    </location>
</feature>
<reference evidence="4 5" key="1">
    <citation type="journal article" date="2019" name="Nat. Ecol. Evol.">
        <title>Megaphylogeny resolves global patterns of mushroom evolution.</title>
        <authorList>
            <person name="Varga T."/>
            <person name="Krizsan K."/>
            <person name="Foldi C."/>
            <person name="Dima B."/>
            <person name="Sanchez-Garcia M."/>
            <person name="Sanchez-Ramirez S."/>
            <person name="Szollosi G.J."/>
            <person name="Szarkandi J.G."/>
            <person name="Papp V."/>
            <person name="Albert L."/>
            <person name="Andreopoulos W."/>
            <person name="Angelini C."/>
            <person name="Antonin V."/>
            <person name="Barry K.W."/>
            <person name="Bougher N.L."/>
            <person name="Buchanan P."/>
            <person name="Buyck B."/>
            <person name="Bense V."/>
            <person name="Catcheside P."/>
            <person name="Chovatia M."/>
            <person name="Cooper J."/>
            <person name="Damon W."/>
            <person name="Desjardin D."/>
            <person name="Finy P."/>
            <person name="Geml J."/>
            <person name="Haridas S."/>
            <person name="Hughes K."/>
            <person name="Justo A."/>
            <person name="Karasinski D."/>
            <person name="Kautmanova I."/>
            <person name="Kiss B."/>
            <person name="Kocsube S."/>
            <person name="Kotiranta H."/>
            <person name="LaButti K.M."/>
            <person name="Lechner B.E."/>
            <person name="Liimatainen K."/>
            <person name="Lipzen A."/>
            <person name="Lukacs Z."/>
            <person name="Mihaltcheva S."/>
            <person name="Morgado L.N."/>
            <person name="Niskanen T."/>
            <person name="Noordeloos M.E."/>
            <person name="Ohm R.A."/>
            <person name="Ortiz-Santana B."/>
            <person name="Ovrebo C."/>
            <person name="Racz N."/>
            <person name="Riley R."/>
            <person name="Savchenko A."/>
            <person name="Shiryaev A."/>
            <person name="Soop K."/>
            <person name="Spirin V."/>
            <person name="Szebenyi C."/>
            <person name="Tomsovsky M."/>
            <person name="Tulloss R.E."/>
            <person name="Uehling J."/>
            <person name="Grigoriev I.V."/>
            <person name="Vagvolgyi C."/>
            <person name="Papp T."/>
            <person name="Martin F.M."/>
            <person name="Miettinen O."/>
            <person name="Hibbett D.S."/>
            <person name="Nagy L.G."/>
        </authorList>
    </citation>
    <scope>NUCLEOTIDE SEQUENCE [LARGE SCALE GENOMIC DNA]</scope>
    <source>
        <strain evidence="4 5">FP101781</strain>
    </source>
</reference>
<evidence type="ECO:0000256" key="1">
    <source>
        <dbReference type="SAM" id="MobiDB-lite"/>
    </source>
</evidence>
<keyword evidence="2" id="KW-0472">Membrane</keyword>
<sequence>MKKASSVVVALQIIASLSVNVNAMHLESLERRAAQTNAICSTDFAWADTSKKKSPCQVAAETMAPCNGGNWIVPALQSTQNYDPPNSTTANICSCSWTVYNLLMACSDCQGIPQAVKGWPFYSNQCPGQFLGNTTYYPPSLLPDDVQIPAWATTNPTQWDNSLYNTVQAKAIAQQGNPDVGNPPVEVKKSSVGPIVGGVIGGLVAVGLAAGIAYYLLRKHRQRAQKIPLDPSEKGHNRGPSDTTMTSLGYTSYTSSSPGPGYSNGAPTIRTHVTSLNNFSVMGAQQNGNTIYTTAPSPPPAANRATPPNPEDVVVPYTLQQARNTASPSSLDRKSPNGPVTRYDSPNAPPAMGSDALFETPGRPRVNPPAYTAHDNSTPSSSSQVLAQARRRQGHTHNTTQEDNSDIFTTVPNEGGSVVAGTTLTRTGSGVAQTSYTSPSSYPRDVKRRPTDDSINIG</sequence>
<name>A0A4Y7T6R2_COPMI</name>
<feature type="compositionally biased region" description="Low complexity" evidence="1">
    <location>
        <begin position="246"/>
        <end position="263"/>
    </location>
</feature>
<organism evidence="4 5">
    <name type="scientific">Coprinellus micaceus</name>
    <name type="common">Glistening ink-cap mushroom</name>
    <name type="synonym">Coprinus micaceus</name>
    <dbReference type="NCBI Taxonomy" id="71717"/>
    <lineage>
        <taxon>Eukaryota</taxon>
        <taxon>Fungi</taxon>
        <taxon>Dikarya</taxon>
        <taxon>Basidiomycota</taxon>
        <taxon>Agaricomycotina</taxon>
        <taxon>Agaricomycetes</taxon>
        <taxon>Agaricomycetidae</taxon>
        <taxon>Agaricales</taxon>
        <taxon>Agaricineae</taxon>
        <taxon>Psathyrellaceae</taxon>
        <taxon>Coprinellus</taxon>
    </lineage>
</organism>
<feature type="region of interest" description="Disordered" evidence="1">
    <location>
        <begin position="226"/>
        <end position="266"/>
    </location>
</feature>
<evidence type="ECO:0000313" key="4">
    <source>
        <dbReference type="EMBL" id="TEB29249.1"/>
    </source>
</evidence>
<protein>
    <recommendedName>
        <fullName evidence="6">Mid2 domain-containing protein</fullName>
    </recommendedName>
</protein>
<proteinExistence type="predicted"/>
<dbReference type="Proteomes" id="UP000298030">
    <property type="component" value="Unassembled WGS sequence"/>
</dbReference>
<evidence type="ECO:0000313" key="5">
    <source>
        <dbReference type="Proteomes" id="UP000298030"/>
    </source>
</evidence>
<keyword evidence="5" id="KW-1185">Reference proteome</keyword>
<feature type="compositionally biased region" description="Polar residues" evidence="1">
    <location>
        <begin position="396"/>
        <end position="412"/>
    </location>
</feature>
<feature type="region of interest" description="Disordered" evidence="1">
    <location>
        <begin position="288"/>
        <end position="458"/>
    </location>
</feature>
<keyword evidence="2" id="KW-0812">Transmembrane</keyword>
<feature type="compositionally biased region" description="Polar residues" evidence="1">
    <location>
        <begin position="374"/>
        <end position="386"/>
    </location>
</feature>
<accession>A0A4Y7T6R2</accession>
<dbReference type="EMBL" id="QPFP01000028">
    <property type="protein sequence ID" value="TEB29249.1"/>
    <property type="molecule type" value="Genomic_DNA"/>
</dbReference>
<feature type="chain" id="PRO_5021506778" description="Mid2 domain-containing protein" evidence="3">
    <location>
        <begin position="24"/>
        <end position="458"/>
    </location>
</feature>
<keyword evidence="3" id="KW-0732">Signal</keyword>
<gene>
    <name evidence="4" type="ORF">FA13DRAFT_1815392</name>
</gene>
<evidence type="ECO:0000256" key="2">
    <source>
        <dbReference type="SAM" id="Phobius"/>
    </source>
</evidence>
<keyword evidence="2" id="KW-1133">Transmembrane helix</keyword>
<feature type="compositionally biased region" description="Polar residues" evidence="1">
    <location>
        <begin position="420"/>
        <end position="441"/>
    </location>
</feature>
<comment type="caution">
    <text evidence="4">The sequence shown here is derived from an EMBL/GenBank/DDBJ whole genome shotgun (WGS) entry which is preliminary data.</text>
</comment>
<dbReference type="OrthoDB" id="2796893at2759"/>
<dbReference type="STRING" id="71717.A0A4Y7T6R2"/>
<evidence type="ECO:0000256" key="3">
    <source>
        <dbReference type="SAM" id="SignalP"/>
    </source>
</evidence>
<dbReference type="AlphaFoldDB" id="A0A4Y7T6R2"/>
<feature type="signal peptide" evidence="3">
    <location>
        <begin position="1"/>
        <end position="23"/>
    </location>
</feature>
<feature type="compositionally biased region" description="Polar residues" evidence="1">
    <location>
        <begin position="318"/>
        <end position="330"/>
    </location>
</feature>
<evidence type="ECO:0008006" key="6">
    <source>
        <dbReference type="Google" id="ProtNLM"/>
    </source>
</evidence>